<evidence type="ECO:0000256" key="1">
    <source>
        <dbReference type="ARBA" id="ARBA00001445"/>
    </source>
</evidence>
<dbReference type="PANTHER" id="PTHR33307">
    <property type="entry name" value="ALPHA-RHAMNOSIDASE (EUROFUNG)"/>
    <property type="match status" value="1"/>
</dbReference>
<evidence type="ECO:0000259" key="5">
    <source>
        <dbReference type="Pfam" id="PF17389"/>
    </source>
</evidence>
<dbReference type="Gene3D" id="2.60.40.10">
    <property type="entry name" value="Immunoglobulins"/>
    <property type="match status" value="1"/>
</dbReference>
<proteinExistence type="predicted"/>
<dbReference type="Pfam" id="PF25788">
    <property type="entry name" value="Ig_Rha78A_N"/>
    <property type="match status" value="1"/>
</dbReference>
<accession>A0A1M5E7F1</accession>
<evidence type="ECO:0000259" key="4">
    <source>
        <dbReference type="Pfam" id="PF00884"/>
    </source>
</evidence>
<dbReference type="InterPro" id="IPR016007">
    <property type="entry name" value="Alpha_rhamnosid"/>
</dbReference>
<evidence type="ECO:0000256" key="3">
    <source>
        <dbReference type="ARBA" id="ARBA00022801"/>
    </source>
</evidence>
<feature type="domain" description="Alpha-L-rhamnosidase six-hairpin glycosidase" evidence="5">
    <location>
        <begin position="747"/>
        <end position="1085"/>
    </location>
</feature>
<dbReference type="Gene3D" id="2.60.420.10">
    <property type="entry name" value="Maltose phosphorylase, domain 3"/>
    <property type="match status" value="1"/>
</dbReference>
<dbReference type="Proteomes" id="UP000184406">
    <property type="component" value="Unassembled WGS sequence"/>
</dbReference>
<dbReference type="Pfam" id="PF17389">
    <property type="entry name" value="Bac_rhamnosid6H"/>
    <property type="match status" value="1"/>
</dbReference>
<dbReference type="Gene3D" id="1.50.10.10">
    <property type="match status" value="1"/>
</dbReference>
<evidence type="ECO:0000259" key="6">
    <source>
        <dbReference type="Pfam" id="PF17390"/>
    </source>
</evidence>
<evidence type="ECO:0000313" key="8">
    <source>
        <dbReference type="Proteomes" id="UP000184406"/>
    </source>
</evidence>
<dbReference type="InterPro" id="IPR013783">
    <property type="entry name" value="Ig-like_fold"/>
</dbReference>
<keyword evidence="3" id="KW-0378">Hydrolase</keyword>
<organism evidence="7 8">
    <name type="scientific">Arenibacter palladensis</name>
    <dbReference type="NCBI Taxonomy" id="237373"/>
    <lineage>
        <taxon>Bacteria</taxon>
        <taxon>Pseudomonadati</taxon>
        <taxon>Bacteroidota</taxon>
        <taxon>Flavobacteriia</taxon>
        <taxon>Flavobacteriales</taxon>
        <taxon>Flavobacteriaceae</taxon>
        <taxon>Arenibacter</taxon>
    </lineage>
</organism>
<dbReference type="Gene3D" id="2.60.120.260">
    <property type="entry name" value="Galactose-binding domain-like"/>
    <property type="match status" value="1"/>
</dbReference>
<dbReference type="GO" id="GO:0030596">
    <property type="term" value="F:alpha-L-rhamnosidase activity"/>
    <property type="evidence" value="ECO:0007669"/>
    <property type="project" value="UniProtKB-EC"/>
</dbReference>
<dbReference type="EC" id="3.2.1.40" evidence="2"/>
<comment type="catalytic activity">
    <reaction evidence="1">
        <text>Hydrolysis of terminal non-reducing alpha-L-rhamnose residues in alpha-L-rhamnosides.</text>
        <dbReference type="EC" id="3.2.1.40"/>
    </reaction>
</comment>
<dbReference type="InterPro" id="IPR000917">
    <property type="entry name" value="Sulfatase_N"/>
</dbReference>
<feature type="domain" description="Sulfatase N-terminal" evidence="4">
    <location>
        <begin position="52"/>
        <end position="381"/>
    </location>
</feature>
<sequence>MNQITMGKSYLPIKNKKHGLMKVRIIVVILLFVCAIPLKAQKATQQQQTKKPNIIFILTDDQRFDALGYAGNKLISTPEMDKLAEEGTYFKNAIVTTPICAASRASILTGLYERTHNFNFQTGNIRESYMADSYPTILKKNGYYTGFYGKYGVRYDDLEKQFDTYESYDRNNQYNDRRGYYYKTIGKDTVHLTRYTGQQAIDFIAKADTDTPFCLSLSFSAPHAHDSAKDQYFWQQESDLLLQNMDMPGPELGEDKYFEAQPKFVRDGFNRLRWTWRYDTPEKYQHSVKGYYRMISGIDREIAKIREELRKKGLDKNTVIILMGDNGYFLGERQLAGKWLLYDNSIRVPLIVFDPRLKKQKDNDALALNVDVPSTILDLAGLKQPKGWQGKSLMPIIKNPKTDFERDTILIEHLWEFENIPPSEGVRTKDWKYFRYVNDQSYEELYNLKDDPKEINNLAKDSKYTNKLESFRKKTNSLILELSDDYSKGPSNLIVEWIRNTAGVSIIDPKPEYGWVVPEGAVTQSAYQILVASSEEKINNNIGDVWNSGQIRSNASTEIEHGGTQLKSGETYFWKVRIWDQDNRLSRYSKTQPFIMGSPKATITTPNSFQIDKIKPVLFEKRGDTYFVDFGKAAFATIDFTYNAKTDHILTFRIGEQLEGNNINRKPFEKSHIRYQEIKVPVTPNKTQYQLQIKPDKRNTLPGKALPLPEGFPVLMPFRYAEVEGAQEPLTADNFTQLAYHSYWEDDSSSFSSSNDILNQVWDLCKYSIKATTFNGLYVDGDRERIPYEADAYLNQLSHYTTDREYAIARQTIEYFMEHPTWPTEWQQHVALMFYADYMYTGNTELIQKYYDQLKYKTLYELANEDGLITSTKMTPELMANLGFPKTMKETFRDIVDWPSAGWGGDPNNKGERDGYVFKDYNTVVNAFYYQNMKIMAEFAKVLGKTQEALDFKLRALKAKKAFNEKMFDTKRGIYVDGIGTDHASLHANMMPLAFNMVPKEHIGSVVEFVKSRGMACSVYGSQYLMDGLYNAGAEDYALSLLTDTSDRSWYNMIRIGSTITLEAWDLKYKNNLDWNHAWGAVPANAIPRGLWGIQPKTPGFGIASIKPQMGDLKNSSIEVPTIKGTIKASYTYANPRLQLYTIEIPANMVAEFEMAPAPGKELMHNGKKVASAFGSVRLEPGKHEIKLVINSF</sequence>
<dbReference type="InterPro" id="IPR012341">
    <property type="entry name" value="6hp_glycosidase-like_sf"/>
</dbReference>
<dbReference type="InterPro" id="IPR008928">
    <property type="entry name" value="6-hairpin_glycosidase_sf"/>
</dbReference>
<dbReference type="GO" id="GO:0005975">
    <property type="term" value="P:carbohydrate metabolic process"/>
    <property type="evidence" value="ECO:0007669"/>
    <property type="project" value="InterPro"/>
</dbReference>
<dbReference type="Pfam" id="PF17390">
    <property type="entry name" value="Bac_rhamnosid_C"/>
    <property type="match status" value="1"/>
</dbReference>
<dbReference type="Gene3D" id="3.40.720.10">
    <property type="entry name" value="Alkaline Phosphatase, subunit A"/>
    <property type="match status" value="1"/>
</dbReference>
<evidence type="ECO:0000256" key="2">
    <source>
        <dbReference type="ARBA" id="ARBA00012652"/>
    </source>
</evidence>
<dbReference type="InterPro" id="IPR035398">
    <property type="entry name" value="Bac_rhamnosid_C"/>
</dbReference>
<dbReference type="SUPFAM" id="SSF53649">
    <property type="entry name" value="Alkaline phosphatase-like"/>
    <property type="match status" value="1"/>
</dbReference>
<dbReference type="Pfam" id="PF00884">
    <property type="entry name" value="Sulfatase"/>
    <property type="match status" value="1"/>
</dbReference>
<dbReference type="PANTHER" id="PTHR33307:SF6">
    <property type="entry name" value="ALPHA-RHAMNOSIDASE (EUROFUNG)-RELATED"/>
    <property type="match status" value="1"/>
</dbReference>
<feature type="domain" description="Alpha-L-rhamnosidase C-terminal" evidence="6">
    <location>
        <begin position="1093"/>
        <end position="1162"/>
    </location>
</feature>
<dbReference type="EMBL" id="FQUX01000007">
    <property type="protein sequence ID" value="SHF75064.1"/>
    <property type="molecule type" value="Genomic_DNA"/>
</dbReference>
<protein>
    <recommendedName>
        <fullName evidence="2">alpha-L-rhamnosidase</fullName>
        <ecNumber evidence="2">3.2.1.40</ecNumber>
    </recommendedName>
</protein>
<evidence type="ECO:0000313" key="7">
    <source>
        <dbReference type="EMBL" id="SHF75064.1"/>
    </source>
</evidence>
<dbReference type="CDD" id="cd16031">
    <property type="entry name" value="G6S_like"/>
    <property type="match status" value="1"/>
</dbReference>
<name>A0A1M5E7F1_9FLAO</name>
<dbReference type="InterPro" id="IPR017850">
    <property type="entry name" value="Alkaline_phosphatase_core_sf"/>
</dbReference>
<dbReference type="InterPro" id="IPR035396">
    <property type="entry name" value="Bac_rhamnosid6H"/>
</dbReference>
<keyword evidence="8" id="KW-1185">Reference proteome</keyword>
<reference evidence="8" key="1">
    <citation type="submission" date="2016-11" db="EMBL/GenBank/DDBJ databases">
        <authorList>
            <person name="Varghese N."/>
            <person name="Submissions S."/>
        </authorList>
    </citation>
    <scope>NUCLEOTIDE SEQUENCE [LARGE SCALE GENOMIC DNA]</scope>
    <source>
        <strain evidence="8">DSM 17539</strain>
    </source>
</reference>
<gene>
    <name evidence="7" type="ORF">SAMN03080594_10718</name>
</gene>
<dbReference type="RefSeq" id="WP_245802573.1">
    <property type="nucleotide sequence ID" value="NZ_FQUX01000007.1"/>
</dbReference>
<dbReference type="AlphaFoldDB" id="A0A1M5E7F1"/>
<dbReference type="SUPFAM" id="SSF48208">
    <property type="entry name" value="Six-hairpin glycosidases"/>
    <property type="match status" value="1"/>
</dbReference>